<keyword evidence="2" id="KW-1185">Reference proteome</keyword>
<dbReference type="EMBL" id="JBAWTH010000035">
    <property type="protein sequence ID" value="KAL2284650.1"/>
    <property type="molecule type" value="Genomic_DNA"/>
</dbReference>
<gene>
    <name evidence="1" type="ORF">FJTKL_08748</name>
</gene>
<accession>A0ABR4EQN3</accession>
<organism evidence="1 2">
    <name type="scientific">Diaporthe vaccinii</name>
    <dbReference type="NCBI Taxonomy" id="105482"/>
    <lineage>
        <taxon>Eukaryota</taxon>
        <taxon>Fungi</taxon>
        <taxon>Dikarya</taxon>
        <taxon>Ascomycota</taxon>
        <taxon>Pezizomycotina</taxon>
        <taxon>Sordariomycetes</taxon>
        <taxon>Sordariomycetidae</taxon>
        <taxon>Diaporthales</taxon>
        <taxon>Diaporthaceae</taxon>
        <taxon>Diaporthe</taxon>
        <taxon>Diaporthe eres species complex</taxon>
    </lineage>
</organism>
<dbReference type="Proteomes" id="UP001600888">
    <property type="component" value="Unassembled WGS sequence"/>
</dbReference>
<proteinExistence type="predicted"/>
<evidence type="ECO:0000313" key="1">
    <source>
        <dbReference type="EMBL" id="KAL2284650.1"/>
    </source>
</evidence>
<reference evidence="1 2" key="1">
    <citation type="submission" date="2024-03" db="EMBL/GenBank/DDBJ databases">
        <title>A high-quality draft genome sequence of Diaporthe vaccinii, a causative agent of upright dieback and viscid rot disease in cranberry plants.</title>
        <authorList>
            <person name="Sarrasin M."/>
            <person name="Lang B.F."/>
            <person name="Burger G."/>
        </authorList>
    </citation>
    <scope>NUCLEOTIDE SEQUENCE [LARGE SCALE GENOMIC DNA]</scope>
    <source>
        <strain evidence="1 2">IS7</strain>
    </source>
</reference>
<comment type="caution">
    <text evidence="1">The sequence shown here is derived from an EMBL/GenBank/DDBJ whole genome shotgun (WGS) entry which is preliminary data.</text>
</comment>
<sequence>MLAVVITSVIGQEKWIWLDRSVDCPPGLPRCDLNGCVVGYRLLHATDPPDISLPKTIRQVSRHSGHRDTRANE</sequence>
<evidence type="ECO:0000313" key="2">
    <source>
        <dbReference type="Proteomes" id="UP001600888"/>
    </source>
</evidence>
<name>A0ABR4EQN3_9PEZI</name>
<protein>
    <submittedName>
        <fullName evidence="1">Uncharacterized protein</fullName>
    </submittedName>
</protein>